<comment type="cofactor">
    <cofactor evidence="1">
        <name>FAD</name>
        <dbReference type="ChEBI" id="CHEBI:57692"/>
    </cofactor>
</comment>
<dbReference type="EC" id="1.-.-.-" evidence="8"/>
<dbReference type="InterPro" id="IPR009075">
    <property type="entry name" value="AcylCo_DH/oxidase_C"/>
</dbReference>
<evidence type="ECO:0000256" key="4">
    <source>
        <dbReference type="ARBA" id="ARBA00022827"/>
    </source>
</evidence>
<keyword evidence="8" id="KW-0560">Oxidoreductase</keyword>
<dbReference type="PANTHER" id="PTHR43884:SF12">
    <property type="entry name" value="ISOVALERYL-COA DEHYDROGENASE, MITOCHONDRIAL-RELATED"/>
    <property type="match status" value="1"/>
</dbReference>
<dbReference type="PANTHER" id="PTHR43884">
    <property type="entry name" value="ACYL-COA DEHYDROGENASE"/>
    <property type="match status" value="1"/>
</dbReference>
<dbReference type="InterPro" id="IPR036250">
    <property type="entry name" value="AcylCo_DH-like_C"/>
</dbReference>
<evidence type="ECO:0000259" key="7">
    <source>
        <dbReference type="Pfam" id="PF02771"/>
    </source>
</evidence>
<accession>A0ABW4I7J5</accession>
<dbReference type="Gene3D" id="1.20.140.10">
    <property type="entry name" value="Butyryl-CoA Dehydrogenase, subunit A, domain 3"/>
    <property type="match status" value="2"/>
</dbReference>
<keyword evidence="4" id="KW-0274">FAD</keyword>
<dbReference type="Pfam" id="PF00441">
    <property type="entry name" value="Acyl-CoA_dh_1"/>
    <property type="match status" value="2"/>
</dbReference>
<feature type="domain" description="Acyl-CoA dehydrogenase/oxidase N-terminal" evidence="7">
    <location>
        <begin position="6"/>
        <end position="115"/>
    </location>
</feature>
<dbReference type="InterPro" id="IPR006091">
    <property type="entry name" value="Acyl-CoA_Oxase/DH_mid-dom"/>
</dbReference>
<reference evidence="9" key="1">
    <citation type="journal article" date="2019" name="Int. J. Syst. Evol. Microbiol.">
        <title>The Global Catalogue of Microorganisms (GCM) 10K type strain sequencing project: providing services to taxonomists for standard genome sequencing and annotation.</title>
        <authorList>
            <consortium name="The Broad Institute Genomics Platform"/>
            <consortium name="The Broad Institute Genome Sequencing Center for Infectious Disease"/>
            <person name="Wu L."/>
            <person name="Ma J."/>
        </authorList>
    </citation>
    <scope>NUCLEOTIDE SEQUENCE [LARGE SCALE GENOMIC DNA]</scope>
    <source>
        <strain evidence="9">CGMCC 1.16275</strain>
    </source>
</reference>
<feature type="domain" description="Acyl-CoA dehydrogenase/oxidase C-terminal" evidence="5">
    <location>
        <begin position="590"/>
        <end position="728"/>
    </location>
</feature>
<dbReference type="InterPro" id="IPR009100">
    <property type="entry name" value="AcylCoA_DH/oxidase_NM_dom_sf"/>
</dbReference>
<evidence type="ECO:0000259" key="5">
    <source>
        <dbReference type="Pfam" id="PF00441"/>
    </source>
</evidence>
<dbReference type="InterPro" id="IPR037069">
    <property type="entry name" value="AcylCoA_DH/ox_N_sf"/>
</dbReference>
<dbReference type="Gene3D" id="2.40.110.10">
    <property type="entry name" value="Butyryl-CoA Dehydrogenase, subunit A, domain 2"/>
    <property type="match status" value="1"/>
</dbReference>
<dbReference type="SUPFAM" id="SSF56645">
    <property type="entry name" value="Acyl-CoA dehydrogenase NM domain-like"/>
    <property type="match status" value="2"/>
</dbReference>
<dbReference type="InterPro" id="IPR013786">
    <property type="entry name" value="AcylCoA_DH/ox_N"/>
</dbReference>
<gene>
    <name evidence="8" type="ORF">ACFSCW_15635</name>
</gene>
<dbReference type="RefSeq" id="WP_380891128.1">
    <property type="nucleotide sequence ID" value="NZ_JBHUDY010000002.1"/>
</dbReference>
<protein>
    <submittedName>
        <fullName evidence="8">Acyl-CoA dehydrogenase family protein</fullName>
        <ecNumber evidence="8">1.-.-.-</ecNumber>
    </submittedName>
</protein>
<name>A0ABW4I7J5_9SPHN</name>
<dbReference type="EMBL" id="JBHUDY010000002">
    <property type="protein sequence ID" value="MFD1613237.1"/>
    <property type="molecule type" value="Genomic_DNA"/>
</dbReference>
<proteinExistence type="inferred from homology"/>
<comment type="caution">
    <text evidence="8">The sequence shown here is derived from an EMBL/GenBank/DDBJ whole genome shotgun (WGS) entry which is preliminary data.</text>
</comment>
<keyword evidence="9" id="KW-1185">Reference proteome</keyword>
<feature type="domain" description="Acyl-CoA dehydrogenase/oxidase N-terminal" evidence="7">
    <location>
        <begin position="359"/>
        <end position="469"/>
    </location>
</feature>
<dbReference type="GO" id="GO:0016491">
    <property type="term" value="F:oxidoreductase activity"/>
    <property type="evidence" value="ECO:0007669"/>
    <property type="project" value="UniProtKB-KW"/>
</dbReference>
<evidence type="ECO:0000259" key="6">
    <source>
        <dbReference type="Pfam" id="PF02770"/>
    </source>
</evidence>
<feature type="domain" description="Acyl-CoA oxidase/dehydrogenase middle" evidence="6">
    <location>
        <begin position="474"/>
        <end position="552"/>
    </location>
</feature>
<evidence type="ECO:0000256" key="1">
    <source>
        <dbReference type="ARBA" id="ARBA00001974"/>
    </source>
</evidence>
<dbReference type="Pfam" id="PF02771">
    <property type="entry name" value="Acyl-CoA_dh_N"/>
    <property type="match status" value="2"/>
</dbReference>
<evidence type="ECO:0000313" key="8">
    <source>
        <dbReference type="EMBL" id="MFD1613237.1"/>
    </source>
</evidence>
<dbReference type="InterPro" id="IPR046373">
    <property type="entry name" value="Acyl-CoA_Oxase/DH_mid-dom_sf"/>
</dbReference>
<feature type="domain" description="Acyl-CoA dehydrogenase/oxidase C-terminal" evidence="5">
    <location>
        <begin position="202"/>
        <end position="327"/>
    </location>
</feature>
<evidence type="ECO:0000256" key="2">
    <source>
        <dbReference type="ARBA" id="ARBA00009347"/>
    </source>
</evidence>
<dbReference type="Pfam" id="PF02770">
    <property type="entry name" value="Acyl-CoA_dh_M"/>
    <property type="match status" value="1"/>
</dbReference>
<sequence>MNFDLSDEQEMVRETFARFFDETSTPQAIREAEAGDAVDRTLWRGLGELGAFSLRVPAEAGGLGLGTFDAAVVMEEAGRTLAPGPLAETILAARLIAMLGGDAHAQMLERVVTGETVASLAFHDIAERPVQFVAAGAAAELVVARRGSEILLLSNSGGTDKAEPNLASLALAELDLASLEARVIGSDAAATELFAATVEEWKLLIAAALAGLGRQALKLAAAYASEREQFGQPIGQFQGISHPLADCLCEVDGGRLLVWKAVRDIADGNPDAGANVSLAAWWNAGAASRAASQALQTFGGYGLTTEYDIYLHTLRAKAWPLVWGDPERWLEEAGRRFYGGERVSLPNVGQVSVDFDIGEEARAVMAEIDAFMAANVTPEMRERFHYSWEGFIPELHKKLAEANLLFVGIPELGGRKVGPYATSAARGAFEKHGYNNPAASVAEMVGLTIARAGSAELKEEVLSKIMAGDAIASLGYSEPGSGSDVFAAKTKATPDGNGWRIDGTKMFTSGADITDYVLMLTRTDPDVPKHKGLTMFIVPMSADGVTVQPVYTFQDERTNITFYDNVKVPDSWRLGEVNGGVRTMSVALELEHAGSFAGPMEFTVEAAEALARKIKAPGRGKLIDEPRARARLARAWANVEVSLLLEYRALWAAAEKKPNLAYGPMAKMFSSEKFLEDARDLLELTAPLSLTKRKGAAALVNQSYRHAHGTRIYGGTSEVHRSMIAERALGMPRTRA</sequence>
<keyword evidence="3" id="KW-0285">Flavoprotein</keyword>
<organism evidence="8 9">
    <name type="scientific">Sphingomonas tabacisoli</name>
    <dbReference type="NCBI Taxonomy" id="2249466"/>
    <lineage>
        <taxon>Bacteria</taxon>
        <taxon>Pseudomonadati</taxon>
        <taxon>Pseudomonadota</taxon>
        <taxon>Alphaproteobacteria</taxon>
        <taxon>Sphingomonadales</taxon>
        <taxon>Sphingomonadaceae</taxon>
        <taxon>Sphingomonas</taxon>
    </lineage>
</organism>
<evidence type="ECO:0000256" key="3">
    <source>
        <dbReference type="ARBA" id="ARBA00022630"/>
    </source>
</evidence>
<dbReference type="Proteomes" id="UP001597115">
    <property type="component" value="Unassembled WGS sequence"/>
</dbReference>
<comment type="similarity">
    <text evidence="2">Belongs to the acyl-CoA dehydrogenase family.</text>
</comment>
<evidence type="ECO:0000313" key="9">
    <source>
        <dbReference type="Proteomes" id="UP001597115"/>
    </source>
</evidence>
<dbReference type="SUPFAM" id="SSF47203">
    <property type="entry name" value="Acyl-CoA dehydrogenase C-terminal domain-like"/>
    <property type="match status" value="2"/>
</dbReference>
<dbReference type="Gene3D" id="1.10.540.10">
    <property type="entry name" value="Acyl-CoA dehydrogenase/oxidase, N-terminal domain"/>
    <property type="match status" value="2"/>
</dbReference>